<dbReference type="PANTHER" id="PTHR44757:SF4">
    <property type="entry name" value="DIGUANYLATE CYCLASE DGCE-RELATED"/>
    <property type="match status" value="1"/>
</dbReference>
<dbReference type="Proteomes" id="UP001595693">
    <property type="component" value="Unassembled WGS sequence"/>
</dbReference>
<sequence length="759" mass="83398">MTLPPNPTAPHDAEERRHSEALLQLCKRLERAWTLSDVLDAVKPMGESVFDYRHVWLALIDESSGMLDFLTHTTSGEEGALSRQLQTMKIPVKGDALLEEIMQATHVVVVEDARTDPRTNKAVVAVLHNRTIVNVPLIMADQRMGALGMGTYGDEEGVRPPKPWQIALMQATAGHLAVALDRVRFMTARHEAEEALLQQKERLQVTLHSISDAVVTTDATGLVQYLNPAAQTLTGWSLSAACGRRHQDVLGLAAEPGTQAAPDLVGRALAQGSTQLHSKLRSTPLAGAPLLMDLSASPLLRPGGDADGVVLVFRDVTEASRLSREMEFQALHDTLTSLGNRRAFEHLLAQAFAATREASDRHCVCYLDLDNFKVINDTCGHAAGDELLRQVARLFLAHLQPQDLLCRLGGDEFGILLWQQDLQQTLKVAERMQQELAAFRFGWRDHVFSVSVSIGAVVLDAATESVGALLQAADSACYVAKDRGRNRIHVYAENDPALAQRYGVMEWVSRIEHALQHDRFELFGQPITRLGTRQGSPPHGLHCEILLRMRTADGQRVSPGEFMPAVERYHLAARVDRWVIKKALAWMAEHQERVELCCINLSGQSVGDAAFLGQVLQAMDQTPVRCDRLCFEITETAAMGDLAAANRFIHALRARGCQFALDDFGSGLSSYAYLRELAVDMLKIDGQFVKNMADDPVSFAMVKSIHEIGCLMGKKTVAEFAESKAVVDLLTGLGVHFAQGYALGRPAPLDELLLQTVAH</sequence>
<dbReference type="NCBIfam" id="TIGR00254">
    <property type="entry name" value="GGDEF"/>
    <property type="match status" value="1"/>
</dbReference>
<dbReference type="PROSITE" id="PS50887">
    <property type="entry name" value="GGDEF"/>
    <property type="match status" value="1"/>
</dbReference>
<name>A0ABV8D842_9BURK</name>
<dbReference type="SUPFAM" id="SSF55785">
    <property type="entry name" value="PYP-like sensor domain (PAS domain)"/>
    <property type="match status" value="1"/>
</dbReference>
<evidence type="ECO:0000259" key="4">
    <source>
        <dbReference type="PROSITE" id="PS50887"/>
    </source>
</evidence>
<dbReference type="PROSITE" id="PS50112">
    <property type="entry name" value="PAS"/>
    <property type="match status" value="1"/>
</dbReference>
<dbReference type="InterPro" id="IPR052155">
    <property type="entry name" value="Biofilm_reg_signaling"/>
</dbReference>
<gene>
    <name evidence="5" type="ORF">ACFOW3_08405</name>
</gene>
<dbReference type="InterPro" id="IPR029787">
    <property type="entry name" value="Nucleotide_cyclase"/>
</dbReference>
<dbReference type="SUPFAM" id="SSF55781">
    <property type="entry name" value="GAF domain-like"/>
    <property type="match status" value="1"/>
</dbReference>
<dbReference type="InterPro" id="IPR035919">
    <property type="entry name" value="EAL_sf"/>
</dbReference>
<dbReference type="InterPro" id="IPR043128">
    <property type="entry name" value="Rev_trsase/Diguanyl_cyclase"/>
</dbReference>
<dbReference type="InterPro" id="IPR035965">
    <property type="entry name" value="PAS-like_dom_sf"/>
</dbReference>
<dbReference type="Gene3D" id="3.30.450.20">
    <property type="entry name" value="PAS domain"/>
    <property type="match status" value="1"/>
</dbReference>
<feature type="domain" description="GGDEF" evidence="4">
    <location>
        <begin position="360"/>
        <end position="493"/>
    </location>
</feature>
<reference evidence="6" key="1">
    <citation type="journal article" date="2019" name="Int. J. Syst. Evol. Microbiol.">
        <title>The Global Catalogue of Microorganisms (GCM) 10K type strain sequencing project: providing services to taxonomists for standard genome sequencing and annotation.</title>
        <authorList>
            <consortium name="The Broad Institute Genomics Platform"/>
            <consortium name="The Broad Institute Genome Sequencing Center for Infectious Disease"/>
            <person name="Wu L."/>
            <person name="Ma J."/>
        </authorList>
    </citation>
    <scope>NUCLEOTIDE SEQUENCE [LARGE SCALE GENOMIC DNA]</scope>
    <source>
        <strain evidence="6">CCUG 2113</strain>
    </source>
</reference>
<organism evidence="5 6">
    <name type="scientific">Acidovorax facilis</name>
    <dbReference type="NCBI Taxonomy" id="12917"/>
    <lineage>
        <taxon>Bacteria</taxon>
        <taxon>Pseudomonadati</taxon>
        <taxon>Pseudomonadota</taxon>
        <taxon>Betaproteobacteria</taxon>
        <taxon>Burkholderiales</taxon>
        <taxon>Comamonadaceae</taxon>
        <taxon>Acidovorax</taxon>
    </lineage>
</organism>
<dbReference type="InterPro" id="IPR000014">
    <property type="entry name" value="PAS"/>
</dbReference>
<dbReference type="SMART" id="SM00091">
    <property type="entry name" value="PAS"/>
    <property type="match status" value="1"/>
</dbReference>
<feature type="domain" description="EAL" evidence="3">
    <location>
        <begin position="504"/>
        <end position="759"/>
    </location>
</feature>
<dbReference type="InterPro" id="IPR001633">
    <property type="entry name" value="EAL_dom"/>
</dbReference>
<dbReference type="SUPFAM" id="SSF55073">
    <property type="entry name" value="Nucleotide cyclase"/>
    <property type="match status" value="1"/>
</dbReference>
<dbReference type="CDD" id="cd01949">
    <property type="entry name" value="GGDEF"/>
    <property type="match status" value="1"/>
</dbReference>
<dbReference type="NCBIfam" id="TIGR00229">
    <property type="entry name" value="sensory_box"/>
    <property type="match status" value="1"/>
</dbReference>
<evidence type="ECO:0000259" key="3">
    <source>
        <dbReference type="PROSITE" id="PS50883"/>
    </source>
</evidence>
<evidence type="ECO:0000313" key="6">
    <source>
        <dbReference type="Proteomes" id="UP001595693"/>
    </source>
</evidence>
<accession>A0ABV8D842</accession>
<dbReference type="PROSITE" id="PS50113">
    <property type="entry name" value="PAC"/>
    <property type="match status" value="1"/>
</dbReference>
<dbReference type="Pfam" id="PF00563">
    <property type="entry name" value="EAL"/>
    <property type="match status" value="1"/>
</dbReference>
<evidence type="ECO:0000259" key="2">
    <source>
        <dbReference type="PROSITE" id="PS50113"/>
    </source>
</evidence>
<feature type="domain" description="PAC" evidence="2">
    <location>
        <begin position="274"/>
        <end position="328"/>
    </location>
</feature>
<dbReference type="InterPro" id="IPR013656">
    <property type="entry name" value="PAS_4"/>
</dbReference>
<evidence type="ECO:0000259" key="1">
    <source>
        <dbReference type="PROSITE" id="PS50112"/>
    </source>
</evidence>
<dbReference type="SUPFAM" id="SSF141868">
    <property type="entry name" value="EAL domain-like"/>
    <property type="match status" value="1"/>
</dbReference>
<proteinExistence type="predicted"/>
<dbReference type="RefSeq" id="WP_156358674.1">
    <property type="nucleotide sequence ID" value="NZ_JAMXAX010000072.1"/>
</dbReference>
<dbReference type="Gene3D" id="3.30.70.270">
    <property type="match status" value="1"/>
</dbReference>
<comment type="caution">
    <text evidence="5">The sequence shown here is derived from an EMBL/GenBank/DDBJ whole genome shotgun (WGS) entry which is preliminary data.</text>
</comment>
<dbReference type="CDD" id="cd00130">
    <property type="entry name" value="PAS"/>
    <property type="match status" value="1"/>
</dbReference>
<dbReference type="PANTHER" id="PTHR44757">
    <property type="entry name" value="DIGUANYLATE CYCLASE DGCP"/>
    <property type="match status" value="1"/>
</dbReference>
<dbReference type="SMART" id="SM00267">
    <property type="entry name" value="GGDEF"/>
    <property type="match status" value="1"/>
</dbReference>
<dbReference type="EMBL" id="JBHSAJ010000022">
    <property type="protein sequence ID" value="MFC3934646.1"/>
    <property type="molecule type" value="Genomic_DNA"/>
</dbReference>
<dbReference type="Gene3D" id="3.20.20.450">
    <property type="entry name" value="EAL domain"/>
    <property type="match status" value="1"/>
</dbReference>
<dbReference type="Gene3D" id="3.30.450.40">
    <property type="match status" value="1"/>
</dbReference>
<dbReference type="Pfam" id="PF08448">
    <property type="entry name" value="PAS_4"/>
    <property type="match status" value="1"/>
</dbReference>
<dbReference type="InterPro" id="IPR029016">
    <property type="entry name" value="GAF-like_dom_sf"/>
</dbReference>
<dbReference type="PROSITE" id="PS50883">
    <property type="entry name" value="EAL"/>
    <property type="match status" value="1"/>
</dbReference>
<dbReference type="InterPro" id="IPR000160">
    <property type="entry name" value="GGDEF_dom"/>
</dbReference>
<dbReference type="Pfam" id="PF00990">
    <property type="entry name" value="GGDEF"/>
    <property type="match status" value="1"/>
</dbReference>
<feature type="domain" description="PAS" evidence="1">
    <location>
        <begin position="199"/>
        <end position="272"/>
    </location>
</feature>
<dbReference type="SMART" id="SM00052">
    <property type="entry name" value="EAL"/>
    <property type="match status" value="1"/>
</dbReference>
<dbReference type="InterPro" id="IPR000700">
    <property type="entry name" value="PAS-assoc_C"/>
</dbReference>
<evidence type="ECO:0000313" key="5">
    <source>
        <dbReference type="EMBL" id="MFC3934646.1"/>
    </source>
</evidence>
<keyword evidence="6" id="KW-1185">Reference proteome</keyword>
<dbReference type="CDD" id="cd01948">
    <property type="entry name" value="EAL"/>
    <property type="match status" value="1"/>
</dbReference>
<protein>
    <submittedName>
        <fullName evidence="5">EAL domain-containing protein</fullName>
    </submittedName>
</protein>